<evidence type="ECO:0000313" key="5">
    <source>
        <dbReference type="Proteomes" id="UP000746690"/>
    </source>
</evidence>
<evidence type="ECO:0000313" key="4">
    <source>
        <dbReference type="EMBL" id="NMH89972.1"/>
    </source>
</evidence>
<comment type="caution">
    <text evidence="3">The sequence shown here is derived from an EMBL/GenBank/DDBJ whole genome shotgun (WGS) entry which is preliminary data.</text>
</comment>
<keyword evidence="5" id="KW-1185">Reference proteome</keyword>
<name>A0ABX1RYE0_9FLAO</name>
<dbReference type="NCBIfam" id="NF033542">
    <property type="entry name" value="transpos_IS110"/>
    <property type="match status" value="1"/>
</dbReference>
<evidence type="ECO:0000259" key="2">
    <source>
        <dbReference type="Pfam" id="PF02371"/>
    </source>
</evidence>
<dbReference type="PANTHER" id="PTHR33055:SF13">
    <property type="entry name" value="TRANSPOSASE"/>
    <property type="match status" value="1"/>
</dbReference>
<dbReference type="InterPro" id="IPR002525">
    <property type="entry name" value="Transp_IS110-like_N"/>
</dbReference>
<feature type="domain" description="Transposase IS116/IS110/IS902 C-terminal" evidence="2">
    <location>
        <begin position="214"/>
        <end position="298"/>
    </location>
</feature>
<proteinExistence type="predicted"/>
<feature type="domain" description="Transposase IS110-like N-terminal" evidence="1">
    <location>
        <begin position="39"/>
        <end position="141"/>
    </location>
</feature>
<feature type="non-terminal residue" evidence="3">
    <location>
        <position position="1"/>
    </location>
</feature>
<dbReference type="EMBL" id="JABBHF010000006">
    <property type="protein sequence ID" value="NMH88058.1"/>
    <property type="molecule type" value="Genomic_DNA"/>
</dbReference>
<dbReference type="RefSeq" id="WP_169673153.1">
    <property type="nucleotide sequence ID" value="NZ_JABBHF010000006.1"/>
</dbReference>
<dbReference type="InterPro" id="IPR047650">
    <property type="entry name" value="Transpos_IS110"/>
</dbReference>
<dbReference type="EMBL" id="JABBHF010000020">
    <property type="protein sequence ID" value="NMH89972.1"/>
    <property type="molecule type" value="Genomic_DNA"/>
</dbReference>
<gene>
    <name evidence="3" type="ORF">HHX25_11130</name>
    <name evidence="4" type="ORF">HHX25_20920</name>
</gene>
<organism evidence="3 5">
    <name type="scientific">Flavivirga algicola</name>
    <dbReference type="NCBI Taxonomy" id="2729136"/>
    <lineage>
        <taxon>Bacteria</taxon>
        <taxon>Pseudomonadati</taxon>
        <taxon>Bacteroidota</taxon>
        <taxon>Flavobacteriia</taxon>
        <taxon>Flavobacteriales</taxon>
        <taxon>Flavobacteriaceae</taxon>
        <taxon>Flavivirga</taxon>
    </lineage>
</organism>
<dbReference type="PANTHER" id="PTHR33055">
    <property type="entry name" value="TRANSPOSASE FOR INSERTION SEQUENCE ELEMENT IS1111A"/>
    <property type="match status" value="1"/>
</dbReference>
<reference evidence="3 5" key="1">
    <citation type="submission" date="2020-04" db="EMBL/GenBank/DDBJ databases">
        <title>A Flavivirga sp. nov.</title>
        <authorList>
            <person name="Sun X."/>
        </authorList>
    </citation>
    <scope>NUCLEOTIDE SEQUENCE [LARGE SCALE GENOMIC DNA]</scope>
    <source>
        <strain evidence="3 5">Y03</strain>
    </source>
</reference>
<evidence type="ECO:0000259" key="1">
    <source>
        <dbReference type="Pfam" id="PF01548"/>
    </source>
</evidence>
<dbReference type="Pfam" id="PF02371">
    <property type="entry name" value="Transposase_20"/>
    <property type="match status" value="1"/>
</dbReference>
<dbReference type="Proteomes" id="UP000746690">
    <property type="component" value="Unassembled WGS sequence"/>
</dbReference>
<sequence length="332" mass="39025">DIHKRSWKVHCATDLFTGKTFAMPPKPELLKDYVDRHYWGLEVSTAYEAGCCGYYSHRVFVGYGWRSLVVNPADIHRKGKEKYTKTDKIDAQLIARELKDNRLESIHIPDIEREQLRSLFRRRNDLVKDYRRIKSHIKMQLLYFGISIPERFDNDHWSHKFRNRLDGIVFEYPTARETLSSRLRSFRFIDQELRDISTKIRAYCRKHYKKDYYLLRSVPGIGGIVACGIISELGDLRRFRSIKHLAGYVGIAPGIHQSGDNQRHTGITMRAHRLMRSYFIEASWQAIRTDPVMQVYYRKNVKTIIIEVARKLLSRTLAVIKTETPYTIGVVE</sequence>
<accession>A0ABX1RYE0</accession>
<dbReference type="InterPro" id="IPR003346">
    <property type="entry name" value="Transposase_20"/>
</dbReference>
<protein>
    <submittedName>
        <fullName evidence="3">IS110 family transposase</fullName>
    </submittedName>
</protein>
<evidence type="ECO:0000313" key="3">
    <source>
        <dbReference type="EMBL" id="NMH88058.1"/>
    </source>
</evidence>
<dbReference type="Pfam" id="PF01548">
    <property type="entry name" value="DEDD_Tnp_IS110"/>
    <property type="match status" value="1"/>
</dbReference>